<dbReference type="WBParaSite" id="scf7180000419071.g3320">
    <property type="protein sequence ID" value="scf7180000419071.g3320"/>
    <property type="gene ID" value="scf7180000419071.g3320"/>
</dbReference>
<evidence type="ECO:0000256" key="1">
    <source>
        <dbReference type="SAM" id="SignalP"/>
    </source>
</evidence>
<keyword evidence="1" id="KW-0732">Signal</keyword>
<evidence type="ECO:0000313" key="2">
    <source>
        <dbReference type="Proteomes" id="UP000887560"/>
    </source>
</evidence>
<dbReference type="AlphaFoldDB" id="A0A915NIS6"/>
<name>A0A915NIS6_9BILA</name>
<feature type="signal peptide" evidence="1">
    <location>
        <begin position="1"/>
        <end position="28"/>
    </location>
</feature>
<evidence type="ECO:0000313" key="3">
    <source>
        <dbReference type="WBParaSite" id="scf7180000419071.g3320"/>
    </source>
</evidence>
<sequence length="83" mass="9027">MASQKFICFWASSSIFLFAMLMLESANAESCQECFNKICTTPCLSNCDACQMCHDIDFRPQCRGPCDGFSGPLGPPADCQAGK</sequence>
<protein>
    <submittedName>
        <fullName evidence="3">Bowman-Birk serine protease inhibitors family domain-containing protein</fullName>
    </submittedName>
</protein>
<dbReference type="Proteomes" id="UP000887560">
    <property type="component" value="Unplaced"/>
</dbReference>
<organism evidence="2 3">
    <name type="scientific">Meloidogyne floridensis</name>
    <dbReference type="NCBI Taxonomy" id="298350"/>
    <lineage>
        <taxon>Eukaryota</taxon>
        <taxon>Metazoa</taxon>
        <taxon>Ecdysozoa</taxon>
        <taxon>Nematoda</taxon>
        <taxon>Chromadorea</taxon>
        <taxon>Rhabditida</taxon>
        <taxon>Tylenchina</taxon>
        <taxon>Tylenchomorpha</taxon>
        <taxon>Tylenchoidea</taxon>
        <taxon>Meloidogynidae</taxon>
        <taxon>Meloidogyninae</taxon>
        <taxon>Meloidogyne</taxon>
    </lineage>
</organism>
<accession>A0A915NIS6</accession>
<proteinExistence type="predicted"/>
<keyword evidence="2" id="KW-1185">Reference proteome</keyword>
<reference evidence="3" key="1">
    <citation type="submission" date="2022-11" db="UniProtKB">
        <authorList>
            <consortium name="WormBaseParasite"/>
        </authorList>
    </citation>
    <scope>IDENTIFICATION</scope>
</reference>
<feature type="chain" id="PRO_5037127142" evidence="1">
    <location>
        <begin position="29"/>
        <end position="83"/>
    </location>
</feature>